<organism evidence="1 2">
    <name type="scientific">Bradyrhizobium jicamae</name>
    <dbReference type="NCBI Taxonomy" id="280332"/>
    <lineage>
        <taxon>Bacteria</taxon>
        <taxon>Pseudomonadati</taxon>
        <taxon>Pseudomonadota</taxon>
        <taxon>Alphaproteobacteria</taxon>
        <taxon>Hyphomicrobiales</taxon>
        <taxon>Nitrobacteraceae</taxon>
        <taxon>Bradyrhizobium</taxon>
    </lineage>
</organism>
<comment type="caution">
    <text evidence="1">The sequence shown here is derived from an EMBL/GenBank/DDBJ whole genome shotgun (WGS) entry which is preliminary data.</text>
</comment>
<dbReference type="Proteomes" id="UP000050863">
    <property type="component" value="Unassembled WGS sequence"/>
</dbReference>
<dbReference type="Pfam" id="PF04404">
    <property type="entry name" value="ERF"/>
    <property type="match status" value="1"/>
</dbReference>
<gene>
    <name evidence="1" type="ORF">CQ12_38125</name>
</gene>
<reference evidence="1 2" key="1">
    <citation type="submission" date="2014-03" db="EMBL/GenBank/DDBJ databases">
        <title>Bradyrhizobium valentinum sp. nov., isolated from effective nodules of Lupinus mariae-josephae, a lupine endemic of basic-lime soils in Eastern Spain.</title>
        <authorList>
            <person name="Duran D."/>
            <person name="Rey L."/>
            <person name="Navarro A."/>
            <person name="Busquets A."/>
            <person name="Imperial J."/>
            <person name="Ruiz-Argueso T."/>
        </authorList>
    </citation>
    <scope>NUCLEOTIDE SEQUENCE [LARGE SCALE GENOMIC DNA]</scope>
    <source>
        <strain evidence="1 2">PAC68</strain>
    </source>
</reference>
<accession>A0A0R3KH91</accession>
<dbReference type="EMBL" id="LLXZ01000214">
    <property type="protein sequence ID" value="KRQ94955.1"/>
    <property type="molecule type" value="Genomic_DNA"/>
</dbReference>
<evidence type="ECO:0000313" key="1">
    <source>
        <dbReference type="EMBL" id="KRQ94955.1"/>
    </source>
</evidence>
<sequence>MFSMIERAARDPNVNMDKLERLMAMQKDMAASRAKVAFDAAMADMQPKLPVIDRKGKIEVRKKDGNGDRTGAVQQSTPYALWEDINEAIRPILAAHGFSLTFRVGKTDAGLITVTGILAHREGHREMDTITLQHDSTGSKNAVQAVGSSNSYGKRYTAINLLNITTRGIDDDGKAAGAPEAITQDQADDLQAMIESVNANKAKFLKFFEVEHVGQLPAKRYQEAVNMLNAKARGHLQCQ</sequence>
<proteinExistence type="predicted"/>
<evidence type="ECO:0000313" key="2">
    <source>
        <dbReference type="Proteomes" id="UP000050863"/>
    </source>
</evidence>
<dbReference type="AlphaFoldDB" id="A0A0R3KH91"/>
<keyword evidence="2" id="KW-1185">Reference proteome</keyword>
<protein>
    <submittedName>
        <fullName evidence="1">ERF family protein</fullName>
    </submittedName>
</protein>
<dbReference type="InterPro" id="IPR007499">
    <property type="entry name" value="ERF_bacteria_virus"/>
</dbReference>
<name>A0A0R3KH91_9BRAD</name>